<dbReference type="Gene3D" id="3.30.450.410">
    <property type="match status" value="1"/>
</dbReference>
<dbReference type="AlphaFoldDB" id="A0A1S1LU86"/>
<protein>
    <recommendedName>
        <fullName evidence="3">Alkylmercury lyase</fullName>
    </recommendedName>
</protein>
<dbReference type="SUPFAM" id="SSF160387">
    <property type="entry name" value="NosL/MerB-like"/>
    <property type="match status" value="1"/>
</dbReference>
<comment type="caution">
    <text evidence="1">The sequence shown here is derived from an EMBL/GenBank/DDBJ whole genome shotgun (WGS) entry which is preliminary data.</text>
</comment>
<dbReference type="GO" id="GO:0018836">
    <property type="term" value="F:alkylmercury lyase activity"/>
    <property type="evidence" value="ECO:0007669"/>
    <property type="project" value="InterPro"/>
</dbReference>
<dbReference type="RefSeq" id="WP_057967009.1">
    <property type="nucleotide sequence ID" value="NZ_JAAOOT010000019.1"/>
</dbReference>
<accession>A0A1S1LU86</accession>
<dbReference type="InterPro" id="IPR004927">
    <property type="entry name" value="MerB"/>
</dbReference>
<evidence type="ECO:0000313" key="2">
    <source>
        <dbReference type="Proteomes" id="UP000180043"/>
    </source>
</evidence>
<gene>
    <name evidence="1" type="ORF">BKG82_11955</name>
</gene>
<sequence>MAILTDEARALRGRIMAQVLTDGTAPTVAQLRSEFALSDGEVALLLRALEGAICVARQDQEHADSETFQDEVLSAPQPPLGELVYARPFATFTNHYAITVDGQQKWFAECAVEACAISGQFPGAEVIVDSVCRQTKQPVRLVGRDGLLVDYSPKTLRVHLGYPVREMPHRVVGWCDYNSFFASEDAVNQWRAEHPGIAGVTRSPAEMARLISGSIARGRHDYSYQPSLPLLTMARQMRQMGLTRATRLGFHVPDPFWLPTPKMLSSWRRNGLGNFIRLRFH</sequence>
<reference evidence="1 2" key="1">
    <citation type="submission" date="2016-10" db="EMBL/GenBank/DDBJ databases">
        <title>Evaluation of Human, Veterinary and Environmental Mycobacterium chelonae Isolates by Core Genome Phylogenomic Analysis, Targeted Gene Comparison, and Anti-microbial Susceptibility Patterns: A Tale of Mistaken Identities.</title>
        <authorList>
            <person name="Fogelson S.B."/>
            <person name="Camus A.C."/>
            <person name="Lorenz W."/>
            <person name="Vasireddy R."/>
            <person name="Vasireddy S."/>
            <person name="Smith T."/>
            <person name="Brown-Elliott B.A."/>
            <person name="Wallace R.J.Jr."/>
            <person name="Hasan N.A."/>
            <person name="Reischl U."/>
            <person name="Sanchez S."/>
        </authorList>
    </citation>
    <scope>NUCLEOTIDE SEQUENCE [LARGE SCALE GENOMIC DNA]</scope>
    <source>
        <strain evidence="1 2">15515</strain>
    </source>
</reference>
<proteinExistence type="predicted"/>
<name>A0A1S1LU86_MYCCH</name>
<dbReference type="InterPro" id="IPR053717">
    <property type="entry name" value="MerB_lyase_sf"/>
</dbReference>
<dbReference type="Pfam" id="PF03243">
    <property type="entry name" value="MerB"/>
    <property type="match status" value="1"/>
</dbReference>
<evidence type="ECO:0000313" key="1">
    <source>
        <dbReference type="EMBL" id="OHU58515.1"/>
    </source>
</evidence>
<evidence type="ECO:0008006" key="3">
    <source>
        <dbReference type="Google" id="ProtNLM"/>
    </source>
</evidence>
<organism evidence="1 2">
    <name type="scientific">Mycobacteroides chelonae</name>
    <name type="common">Mycobacterium chelonae</name>
    <dbReference type="NCBI Taxonomy" id="1774"/>
    <lineage>
        <taxon>Bacteria</taxon>
        <taxon>Bacillati</taxon>
        <taxon>Actinomycetota</taxon>
        <taxon>Actinomycetes</taxon>
        <taxon>Mycobacteriales</taxon>
        <taxon>Mycobacteriaceae</taxon>
        <taxon>Mycobacteroides</taxon>
    </lineage>
</organism>
<dbReference type="Proteomes" id="UP000180043">
    <property type="component" value="Unassembled WGS sequence"/>
</dbReference>
<dbReference type="EMBL" id="MLIQ01000013">
    <property type="protein sequence ID" value="OHU58515.1"/>
    <property type="molecule type" value="Genomic_DNA"/>
</dbReference>